<evidence type="ECO:0000313" key="2">
    <source>
        <dbReference type="EMBL" id="QSQ28430.1"/>
    </source>
</evidence>
<organism evidence="2 3">
    <name type="scientific">Pyxidicoccus parkwayensis</name>
    <dbReference type="NCBI Taxonomy" id="2813578"/>
    <lineage>
        <taxon>Bacteria</taxon>
        <taxon>Pseudomonadati</taxon>
        <taxon>Myxococcota</taxon>
        <taxon>Myxococcia</taxon>
        <taxon>Myxococcales</taxon>
        <taxon>Cystobacterineae</taxon>
        <taxon>Myxococcaceae</taxon>
        <taxon>Pyxidicoccus</taxon>
    </lineage>
</organism>
<sequence>MVLFVLTMLLAVLMVVLTLSYSTKVRERIEVQTVADAAAYTNAVATARTFNNVAVLNRVQIAHAVAQAGAQSIISWTTMYRAYLNAAKKSFQGAEWPYQIARLLCACAPFNGACARACRCGTRGMNDLRRLENAFSQEDRMIDPIFRGADTRAALQLLLHQTAQLALYAAQQATYRDLVNKVGDQTFAKQIADNAAGGRNRGEWLTPGGVSKNRDELTGGMFCTDSGAACELPMTVAHAVNAAMGSRGYRFVTHRNIDHYMPHMIRLALTILRSGRTSFVFATGEGTAYFKQPANLGTIDAVMNMLPPYGNAVTAQDEGTIFAIYMHMANGGGLPCPPIMLGPTEDAKAEVVASGFSFRHQWTGGRDQIPFVHFLVPCTAGISSCPGIWPAFIDYNTLGVMDEGDNFAQPKNFALVQRDMNTRTVADPWNFLTRFRFKRTGTGTEFDSRGLQLSDGTPNSVQTALATGITYYHRGESLGIDHWAEPPNLLNPYWRATLVAPDIDDSGMDDASRTLRNASGVAADTFDALRGVGFKGIQ</sequence>
<gene>
    <name evidence="2" type="ORF">JY651_38235</name>
</gene>
<dbReference type="Pfam" id="PF13400">
    <property type="entry name" value="Tad"/>
    <property type="match status" value="1"/>
</dbReference>
<evidence type="ECO:0000313" key="3">
    <source>
        <dbReference type="Proteomes" id="UP000662747"/>
    </source>
</evidence>
<name>A0ABX7PDC1_9BACT</name>
<accession>A0ABX7PDC1</accession>
<dbReference type="Proteomes" id="UP000662747">
    <property type="component" value="Chromosome"/>
</dbReference>
<protein>
    <submittedName>
        <fullName evidence="2">Tad domain-containing protein</fullName>
    </submittedName>
</protein>
<dbReference type="EMBL" id="CP071090">
    <property type="protein sequence ID" value="QSQ28430.1"/>
    <property type="molecule type" value="Genomic_DNA"/>
</dbReference>
<proteinExistence type="predicted"/>
<reference evidence="2 3" key="1">
    <citation type="submission" date="2021-02" db="EMBL/GenBank/DDBJ databases">
        <title>De Novo genome assembly of isolated myxobacteria.</title>
        <authorList>
            <person name="Stevens D.C."/>
        </authorList>
    </citation>
    <scope>NUCLEOTIDE SEQUENCE [LARGE SCALE GENOMIC DNA]</scope>
    <source>
        <strain evidence="3">SCPEA02</strain>
    </source>
</reference>
<keyword evidence="3" id="KW-1185">Reference proteome</keyword>
<dbReference type="InterPro" id="IPR028087">
    <property type="entry name" value="Tad_N"/>
</dbReference>
<feature type="domain" description="Putative Flp pilus-assembly TadG-like N-terminal" evidence="1">
    <location>
        <begin position="2"/>
        <end position="40"/>
    </location>
</feature>
<evidence type="ECO:0000259" key="1">
    <source>
        <dbReference type="Pfam" id="PF13400"/>
    </source>
</evidence>